<name>A0AAU7Q3Q5_9RICK</name>
<dbReference type="AlphaFoldDB" id="A0AAU7Q3Q5"/>
<dbReference type="InterPro" id="IPR036770">
    <property type="entry name" value="Ankyrin_rpt-contain_sf"/>
</dbReference>
<dbReference type="SMART" id="SM00248">
    <property type="entry name" value="ANK"/>
    <property type="match status" value="1"/>
</dbReference>
<gene>
    <name evidence="5" type="ORF">ABLO99_02975</name>
</gene>
<evidence type="ECO:0000256" key="1">
    <source>
        <dbReference type="ARBA" id="ARBA00022737"/>
    </source>
</evidence>
<evidence type="ECO:0000256" key="2">
    <source>
        <dbReference type="ARBA" id="ARBA00023043"/>
    </source>
</evidence>
<reference evidence="5" key="1">
    <citation type="submission" date="2024-06" db="EMBL/GenBank/DDBJ databases">
        <authorList>
            <person name="Dussert Y."/>
            <person name="Peccoud J."/>
            <person name="Pigeault R."/>
        </authorList>
    </citation>
    <scope>NUCLEOTIDE SEQUENCE</scope>
    <source>
        <strain evidence="5">WArc</strain>
    </source>
</reference>
<dbReference type="EMBL" id="CP157942">
    <property type="protein sequence ID" value="XBS67616.1"/>
    <property type="molecule type" value="Genomic_DNA"/>
</dbReference>
<feature type="repeat" description="ANK" evidence="3">
    <location>
        <begin position="18"/>
        <end position="59"/>
    </location>
</feature>
<dbReference type="PANTHER" id="PTHR24126:SF14">
    <property type="entry name" value="ANK_REP_REGION DOMAIN-CONTAINING PROTEIN"/>
    <property type="match status" value="1"/>
</dbReference>
<keyword evidence="4" id="KW-0472">Membrane</keyword>
<evidence type="ECO:0000256" key="3">
    <source>
        <dbReference type="PROSITE-ProRule" id="PRU00023"/>
    </source>
</evidence>
<keyword evidence="4" id="KW-0812">Transmembrane</keyword>
<keyword evidence="1" id="KW-0677">Repeat</keyword>
<dbReference type="PANTHER" id="PTHR24126">
    <property type="entry name" value="ANKYRIN REPEAT, PH AND SEC7 DOMAIN CONTAINING PROTEIN SECG-RELATED"/>
    <property type="match status" value="1"/>
</dbReference>
<dbReference type="RefSeq" id="WP_349968216.1">
    <property type="nucleotide sequence ID" value="NZ_CP157942.1"/>
</dbReference>
<evidence type="ECO:0000313" key="5">
    <source>
        <dbReference type="EMBL" id="XBS67616.1"/>
    </source>
</evidence>
<organism evidence="5">
    <name type="scientific">Wolbachia endosymbiont of Armadillidium arcangelii</name>
    <dbReference type="NCBI Taxonomy" id="3158571"/>
    <lineage>
        <taxon>Bacteria</taxon>
        <taxon>Pseudomonadati</taxon>
        <taxon>Pseudomonadota</taxon>
        <taxon>Alphaproteobacteria</taxon>
        <taxon>Rickettsiales</taxon>
        <taxon>Anaplasmataceae</taxon>
        <taxon>Wolbachieae</taxon>
        <taxon>Wolbachia</taxon>
    </lineage>
</organism>
<dbReference type="Gene3D" id="1.25.40.20">
    <property type="entry name" value="Ankyrin repeat-containing domain"/>
    <property type="match status" value="1"/>
</dbReference>
<evidence type="ECO:0000256" key="4">
    <source>
        <dbReference type="SAM" id="Phobius"/>
    </source>
</evidence>
<dbReference type="SUPFAM" id="SSF48403">
    <property type="entry name" value="Ankyrin repeat"/>
    <property type="match status" value="1"/>
</dbReference>
<feature type="transmembrane region" description="Helical" evidence="4">
    <location>
        <begin position="77"/>
        <end position="97"/>
    </location>
</feature>
<dbReference type="PROSITE" id="PS50297">
    <property type="entry name" value="ANK_REP_REGION"/>
    <property type="match status" value="1"/>
</dbReference>
<keyword evidence="4" id="KW-1133">Transmembrane helix</keyword>
<dbReference type="InterPro" id="IPR002110">
    <property type="entry name" value="Ankyrin_rpt"/>
</dbReference>
<proteinExistence type="predicted"/>
<protein>
    <submittedName>
        <fullName evidence="5">Ankyrin repeat domain-containing protein</fullName>
    </submittedName>
</protein>
<accession>A0AAU7Q3Q5</accession>
<dbReference type="PROSITE" id="PS50088">
    <property type="entry name" value="ANK_REPEAT"/>
    <property type="match status" value="1"/>
</dbReference>
<keyword evidence="2 3" id="KW-0040">ANK repeat</keyword>
<dbReference type="Pfam" id="PF13637">
    <property type="entry name" value="Ank_4"/>
    <property type="match status" value="1"/>
</dbReference>
<sequence length="100" mass="11370">MIDLLLGKRADVNVKDKKGDTPLHVAVMTSNLFTDEMSDFLDMVRKLLDKGAKIYTRNKGSFTPLGLVKRGSDLEMFFLITKTILVVRYCIMLLLIMTQN</sequence>